<reference evidence="3 4" key="1">
    <citation type="submission" date="2019-11" db="EMBL/GenBank/DDBJ databases">
        <title>Novel species isolated from a subtropical stream in China.</title>
        <authorList>
            <person name="Lu H."/>
        </authorList>
    </citation>
    <scope>NUCLEOTIDE SEQUENCE [LARGE SCALE GENOMIC DNA]</scope>
    <source>
        <strain evidence="3 4">FT92W</strain>
    </source>
</reference>
<dbReference type="AlphaFoldDB" id="A0A7X2LPK4"/>
<dbReference type="Gene3D" id="3.40.50.12370">
    <property type="match status" value="1"/>
</dbReference>
<evidence type="ECO:0000259" key="2">
    <source>
        <dbReference type="Pfam" id="PF00582"/>
    </source>
</evidence>
<dbReference type="Pfam" id="PF00582">
    <property type="entry name" value="Usp"/>
    <property type="match status" value="1"/>
</dbReference>
<dbReference type="SUPFAM" id="SSF52402">
    <property type="entry name" value="Adenine nucleotide alpha hydrolases-like"/>
    <property type="match status" value="2"/>
</dbReference>
<dbReference type="InterPro" id="IPR006015">
    <property type="entry name" value="Universal_stress_UspA"/>
</dbReference>
<protein>
    <submittedName>
        <fullName evidence="3">Universal stress protein</fullName>
    </submittedName>
</protein>
<gene>
    <name evidence="3" type="ORF">GJ700_01420</name>
</gene>
<dbReference type="InterPro" id="IPR006016">
    <property type="entry name" value="UspA"/>
</dbReference>
<dbReference type="PRINTS" id="PR01438">
    <property type="entry name" value="UNVRSLSTRESS"/>
</dbReference>
<evidence type="ECO:0000313" key="3">
    <source>
        <dbReference type="EMBL" id="MRV70380.1"/>
    </source>
</evidence>
<evidence type="ECO:0000313" key="4">
    <source>
        <dbReference type="Proteomes" id="UP000446768"/>
    </source>
</evidence>
<sequence length="280" mass="29652">MAYRTILVHADNASNAATRFRLAAELASREEAHLVGAAMSGIPSFISSTDLFEGSGVLIADYARHVSKRVDQALALFDEVAAAAGAPSREQRRGDGDEYSGLCLQARYADLLVLGQANPDDRDEGGLLLDLPEHVILNSGRPVLMVPYAGQFPTLGERPLIAWNGSVEAVRAVTAAIPLLRRAGNVTVAMFNPEVGPDAHGEEPGADIAQYLARHGVKVEVMRSPTPIDVGNSILSLAATIGADLLVMGCYGHSRFREKMLGGATSTVLATMTLPVLMAH</sequence>
<proteinExistence type="inferred from homology"/>
<dbReference type="RefSeq" id="WP_154370860.1">
    <property type="nucleotide sequence ID" value="NZ_WKJJ01000001.1"/>
</dbReference>
<feature type="domain" description="UspA" evidence="2">
    <location>
        <begin position="164"/>
        <end position="279"/>
    </location>
</feature>
<keyword evidence="4" id="KW-1185">Reference proteome</keyword>
<organism evidence="3 4">
    <name type="scientific">Pseudoduganella rivuli</name>
    <dbReference type="NCBI Taxonomy" id="2666085"/>
    <lineage>
        <taxon>Bacteria</taxon>
        <taxon>Pseudomonadati</taxon>
        <taxon>Pseudomonadota</taxon>
        <taxon>Betaproteobacteria</taxon>
        <taxon>Burkholderiales</taxon>
        <taxon>Oxalobacteraceae</taxon>
        <taxon>Telluria group</taxon>
        <taxon>Pseudoduganella</taxon>
    </lineage>
</organism>
<accession>A0A7X2LPK4</accession>
<dbReference type="EMBL" id="WKJJ01000001">
    <property type="protein sequence ID" value="MRV70380.1"/>
    <property type="molecule type" value="Genomic_DNA"/>
</dbReference>
<evidence type="ECO:0000256" key="1">
    <source>
        <dbReference type="ARBA" id="ARBA00008791"/>
    </source>
</evidence>
<comment type="caution">
    <text evidence="3">The sequence shown here is derived from an EMBL/GenBank/DDBJ whole genome shotgun (WGS) entry which is preliminary data.</text>
</comment>
<dbReference type="PANTHER" id="PTHR46268">
    <property type="entry name" value="STRESS RESPONSE PROTEIN NHAX"/>
    <property type="match status" value="1"/>
</dbReference>
<comment type="similarity">
    <text evidence="1">Belongs to the universal stress protein A family.</text>
</comment>
<dbReference type="Proteomes" id="UP000446768">
    <property type="component" value="Unassembled WGS sequence"/>
</dbReference>
<dbReference type="CDD" id="cd00293">
    <property type="entry name" value="USP-like"/>
    <property type="match status" value="1"/>
</dbReference>
<dbReference type="PANTHER" id="PTHR46268:SF15">
    <property type="entry name" value="UNIVERSAL STRESS PROTEIN HP_0031"/>
    <property type="match status" value="1"/>
</dbReference>
<name>A0A7X2LPK4_9BURK</name>